<proteinExistence type="predicted"/>
<dbReference type="EMBL" id="CAJVQB010073538">
    <property type="protein sequence ID" value="CAG8843772.1"/>
    <property type="molecule type" value="Genomic_DNA"/>
</dbReference>
<feature type="non-terminal residue" evidence="1">
    <location>
        <position position="1"/>
    </location>
</feature>
<organism evidence="1 2">
    <name type="scientific">Gigaspora margarita</name>
    <dbReference type="NCBI Taxonomy" id="4874"/>
    <lineage>
        <taxon>Eukaryota</taxon>
        <taxon>Fungi</taxon>
        <taxon>Fungi incertae sedis</taxon>
        <taxon>Mucoromycota</taxon>
        <taxon>Glomeromycotina</taxon>
        <taxon>Glomeromycetes</taxon>
        <taxon>Diversisporales</taxon>
        <taxon>Gigasporaceae</taxon>
        <taxon>Gigaspora</taxon>
    </lineage>
</organism>
<comment type="caution">
    <text evidence="1">The sequence shown here is derived from an EMBL/GenBank/DDBJ whole genome shotgun (WGS) entry which is preliminary data.</text>
</comment>
<dbReference type="Proteomes" id="UP000789901">
    <property type="component" value="Unassembled WGS sequence"/>
</dbReference>
<accession>A0ABN7X0D2</accession>
<sequence>GYKGYCNYYKKNLKYEKVRDASTYDDAGISEFTTNEYEVFQILQN</sequence>
<reference evidence="1 2" key="1">
    <citation type="submission" date="2021-06" db="EMBL/GenBank/DDBJ databases">
        <authorList>
            <person name="Kallberg Y."/>
            <person name="Tangrot J."/>
            <person name="Rosling A."/>
        </authorList>
    </citation>
    <scope>NUCLEOTIDE SEQUENCE [LARGE SCALE GENOMIC DNA]</scope>
    <source>
        <strain evidence="1 2">120-4 pot B 10/14</strain>
    </source>
</reference>
<protein>
    <submittedName>
        <fullName evidence="1">22320_t:CDS:1</fullName>
    </submittedName>
</protein>
<feature type="non-terminal residue" evidence="1">
    <location>
        <position position="45"/>
    </location>
</feature>
<evidence type="ECO:0000313" key="2">
    <source>
        <dbReference type="Proteomes" id="UP000789901"/>
    </source>
</evidence>
<keyword evidence="2" id="KW-1185">Reference proteome</keyword>
<evidence type="ECO:0000313" key="1">
    <source>
        <dbReference type="EMBL" id="CAG8843772.1"/>
    </source>
</evidence>
<name>A0ABN7X0D2_GIGMA</name>
<gene>
    <name evidence="1" type="ORF">GMARGA_LOCUS36720</name>
</gene>